<feature type="chain" id="PRO_5032781124" evidence="1">
    <location>
        <begin position="33"/>
        <end position="263"/>
    </location>
</feature>
<dbReference type="NCBIfam" id="TIGR02595">
    <property type="entry name" value="PEP_CTERM"/>
    <property type="match status" value="1"/>
</dbReference>
<feature type="domain" description="Ice-binding protein C-terminal" evidence="2">
    <location>
        <begin position="239"/>
        <end position="259"/>
    </location>
</feature>
<name>A0A7S9DWC0_9ALTE</name>
<keyword evidence="1" id="KW-0732">Signal</keyword>
<dbReference type="Pfam" id="PF07589">
    <property type="entry name" value="PEP-CTERM"/>
    <property type="match status" value="1"/>
</dbReference>
<evidence type="ECO:0000313" key="4">
    <source>
        <dbReference type="Proteomes" id="UP000595095"/>
    </source>
</evidence>
<accession>A0A7S9DWC0</accession>
<evidence type="ECO:0000313" key="3">
    <source>
        <dbReference type="EMBL" id="QPG05158.1"/>
    </source>
</evidence>
<evidence type="ECO:0000259" key="2">
    <source>
        <dbReference type="Pfam" id="PF07589"/>
    </source>
</evidence>
<dbReference type="KEGG" id="smaa:IT774_13645"/>
<dbReference type="EMBL" id="CP064795">
    <property type="protein sequence ID" value="QPG05158.1"/>
    <property type="molecule type" value="Genomic_DNA"/>
</dbReference>
<protein>
    <submittedName>
        <fullName evidence="3">PEP-CTERM sorting domain-containing protein</fullName>
    </submittedName>
</protein>
<sequence>MERIEKEKTMKNKLLKGVLASFALTVGGIANADVVYLDSDAGNPWGETTNEAALDGVFGAGNWTDSTFESINVTNLFSSANDFIYLEGSDLNADALELFINTNSTAMQDWVFGGGRIFINAAPNEGDGMDFGFGVSLHYPVYDNDVYGVNPAHAIFEGPYGSTGSNFQGTYFSHGAVSGLEINALIVDELTSDIVLGDMFYGTGYAVFGGMTTSNFQTPNAFELRQNILHYATNVQTTDVPEPSTLVIFSLGLLGLASRKYKK</sequence>
<evidence type="ECO:0000256" key="1">
    <source>
        <dbReference type="SAM" id="SignalP"/>
    </source>
</evidence>
<dbReference type="Proteomes" id="UP000595095">
    <property type="component" value="Chromosome"/>
</dbReference>
<proteinExistence type="predicted"/>
<dbReference type="InterPro" id="IPR013424">
    <property type="entry name" value="Ice-binding_C"/>
</dbReference>
<feature type="signal peptide" evidence="1">
    <location>
        <begin position="1"/>
        <end position="32"/>
    </location>
</feature>
<dbReference type="AlphaFoldDB" id="A0A7S9DWC0"/>
<gene>
    <name evidence="3" type="ORF">IT774_13645</name>
</gene>
<keyword evidence="4" id="KW-1185">Reference proteome</keyword>
<organism evidence="3 4">
    <name type="scientific">Salinimonas marina</name>
    <dbReference type="NCBI Taxonomy" id="2785918"/>
    <lineage>
        <taxon>Bacteria</taxon>
        <taxon>Pseudomonadati</taxon>
        <taxon>Pseudomonadota</taxon>
        <taxon>Gammaproteobacteria</taxon>
        <taxon>Alteromonadales</taxon>
        <taxon>Alteromonadaceae</taxon>
        <taxon>Alteromonas/Salinimonas group</taxon>
        <taxon>Salinimonas</taxon>
    </lineage>
</organism>
<reference evidence="3 4" key="1">
    <citation type="submission" date="2020-11" db="EMBL/GenBank/DDBJ databases">
        <title>Complete genome sequence for Salinimonas sp. strain G2-b.</title>
        <authorList>
            <person name="Park S.-J."/>
        </authorList>
    </citation>
    <scope>NUCLEOTIDE SEQUENCE [LARGE SCALE GENOMIC DNA]</scope>
    <source>
        <strain evidence="3 4">G2-b</strain>
    </source>
</reference>